<dbReference type="PANTHER" id="PTHR21266:SF60">
    <property type="entry name" value="3-KETOSTEROID-9-ALPHA-MONOOXYGENASE, OXYGENASE COMPONENT"/>
    <property type="match status" value="1"/>
</dbReference>
<gene>
    <name evidence="13" type="ORF">FOY51_06325</name>
</gene>
<dbReference type="OrthoDB" id="5243643at2"/>
<reference evidence="13 14" key="1">
    <citation type="submission" date="2019-07" db="EMBL/GenBank/DDBJ databases">
        <title>Rhodococcus cavernicolus sp. nov., isolated from a cave.</title>
        <authorList>
            <person name="Lee S.D."/>
        </authorList>
    </citation>
    <scope>NUCLEOTIDE SEQUENCE [LARGE SCALE GENOMIC DNA]</scope>
    <source>
        <strain evidence="13 14">C1-24</strain>
    </source>
</reference>
<dbReference type="PROSITE" id="PS51296">
    <property type="entry name" value="RIESKE"/>
    <property type="match status" value="1"/>
</dbReference>
<keyword evidence="14" id="KW-1185">Reference proteome</keyword>
<dbReference type="InterPro" id="IPR036922">
    <property type="entry name" value="Rieske_2Fe-2S_sf"/>
</dbReference>
<comment type="subunit">
    <text evidence="11">Homotrimer. The two-component system 3-ketosteroid-9-alpha-monooxygenase is composed of an oxygenase component KshA and a reductase component KshB.</text>
</comment>
<dbReference type="AlphaFoldDB" id="A0A5A7SIV3"/>
<evidence type="ECO:0000313" key="13">
    <source>
        <dbReference type="EMBL" id="KAA0024161.1"/>
    </source>
</evidence>
<dbReference type="GO" id="GO:0004497">
    <property type="term" value="F:monooxygenase activity"/>
    <property type="evidence" value="ECO:0007669"/>
    <property type="project" value="UniProtKB-ARBA"/>
</dbReference>
<dbReference type="InterPro" id="IPR045605">
    <property type="entry name" value="KshA-like_C"/>
</dbReference>
<dbReference type="PANTHER" id="PTHR21266">
    <property type="entry name" value="IRON-SULFUR DOMAIN CONTAINING PROTEIN"/>
    <property type="match status" value="1"/>
</dbReference>
<dbReference type="GO" id="GO:0016042">
    <property type="term" value="P:lipid catabolic process"/>
    <property type="evidence" value="ECO:0007669"/>
    <property type="project" value="UniProtKB-KW"/>
</dbReference>
<sequence>MSTTHRPRGVEQAMLQGWFQIGTSAECSEGQVITRRVFDSEIVLWRTADGTVTVTDAHCGHLGAHLGIGGRIKNDTLVCPYHGWAWDRTGLCARVPYAPNEVPDARIRAWPSVERSGGIFVWTGRADSVEECDIPDVHGGEATPSLIEMKASHGVGDSRAVVYRDRAIDPRVPGEHSTDFAHFKYIHLATDAAVQTNYSIAGNIFRADYAVDYKIGPGSPKPHRVRFTNFGPGVVTVENWGVVDHVLLASVTPTGGGRVDVYYSVWVTEELSARVKIDYDPIFTALIAQFEADLIVWENQTWVADPPYLASESRCLRDYRIWAEHFSATRPGADRTTI</sequence>
<evidence type="ECO:0000256" key="3">
    <source>
        <dbReference type="ARBA" id="ARBA00022723"/>
    </source>
</evidence>
<accession>A0A5A7SIV3</accession>
<dbReference type="GO" id="GO:0008203">
    <property type="term" value="P:cholesterol metabolic process"/>
    <property type="evidence" value="ECO:0007669"/>
    <property type="project" value="InterPro"/>
</dbReference>
<evidence type="ECO:0000256" key="7">
    <source>
        <dbReference type="ARBA" id="ARBA00023014"/>
    </source>
</evidence>
<dbReference type="InterPro" id="IPR050584">
    <property type="entry name" value="Cholesterol_7-desaturase"/>
</dbReference>
<evidence type="ECO:0000256" key="6">
    <source>
        <dbReference type="ARBA" id="ARBA00023004"/>
    </source>
</evidence>
<feature type="domain" description="Rieske" evidence="12">
    <location>
        <begin position="19"/>
        <end position="121"/>
    </location>
</feature>
<evidence type="ECO:0000256" key="10">
    <source>
        <dbReference type="ARBA" id="ARBA00030944"/>
    </source>
</evidence>
<evidence type="ECO:0000256" key="8">
    <source>
        <dbReference type="ARBA" id="ARBA00023098"/>
    </source>
</evidence>
<evidence type="ECO:0000256" key="5">
    <source>
        <dbReference type="ARBA" id="ARBA00023002"/>
    </source>
</evidence>
<dbReference type="GO" id="GO:0051537">
    <property type="term" value="F:2 iron, 2 sulfur cluster binding"/>
    <property type="evidence" value="ECO:0007669"/>
    <property type="project" value="UniProtKB-KW"/>
</dbReference>
<comment type="caution">
    <text evidence="13">The sequence shown here is derived from an EMBL/GenBank/DDBJ whole genome shotgun (WGS) entry which is preliminary data.</text>
</comment>
<evidence type="ECO:0000313" key="14">
    <source>
        <dbReference type="Proteomes" id="UP000322244"/>
    </source>
</evidence>
<evidence type="ECO:0000259" key="12">
    <source>
        <dbReference type="PROSITE" id="PS51296"/>
    </source>
</evidence>
<evidence type="ECO:0000256" key="1">
    <source>
        <dbReference type="ARBA" id="ARBA00001962"/>
    </source>
</evidence>
<dbReference type="EMBL" id="VLNY01000002">
    <property type="protein sequence ID" value="KAA0024161.1"/>
    <property type="molecule type" value="Genomic_DNA"/>
</dbReference>
<dbReference type="InterPro" id="IPR017941">
    <property type="entry name" value="Rieske_2Fe-2S"/>
</dbReference>
<comment type="cofactor">
    <cofactor evidence="1">
        <name>Fe cation</name>
        <dbReference type="ChEBI" id="CHEBI:24875"/>
    </cofactor>
</comment>
<dbReference type="Gene3D" id="2.102.10.10">
    <property type="entry name" value="Rieske [2Fe-2S] iron-sulphur domain"/>
    <property type="match status" value="1"/>
</dbReference>
<keyword evidence="7" id="KW-0411">Iron-sulfur</keyword>
<name>A0A5A7SIV3_9NOCA</name>
<keyword evidence="4" id="KW-0442">Lipid degradation</keyword>
<keyword evidence="9" id="KW-0753">Steroid metabolism</keyword>
<evidence type="ECO:0000256" key="2">
    <source>
        <dbReference type="ARBA" id="ARBA00022714"/>
    </source>
</evidence>
<proteinExistence type="predicted"/>
<keyword evidence="5" id="KW-0560">Oxidoreductase</keyword>
<dbReference type="Proteomes" id="UP000322244">
    <property type="component" value="Unassembled WGS sequence"/>
</dbReference>
<keyword evidence="6" id="KW-0408">Iron</keyword>
<evidence type="ECO:0000256" key="11">
    <source>
        <dbReference type="ARBA" id="ARBA00046982"/>
    </source>
</evidence>
<dbReference type="GO" id="GO:0046872">
    <property type="term" value="F:metal ion binding"/>
    <property type="evidence" value="ECO:0007669"/>
    <property type="project" value="UniProtKB-KW"/>
</dbReference>
<keyword evidence="2" id="KW-0001">2Fe-2S</keyword>
<organism evidence="13 14">
    <name type="scientific">Antrihabitans cavernicola</name>
    <dbReference type="NCBI Taxonomy" id="2495913"/>
    <lineage>
        <taxon>Bacteria</taxon>
        <taxon>Bacillati</taxon>
        <taxon>Actinomycetota</taxon>
        <taxon>Actinomycetes</taxon>
        <taxon>Mycobacteriales</taxon>
        <taxon>Nocardiaceae</taxon>
        <taxon>Antrihabitans</taxon>
    </lineage>
</organism>
<dbReference type="GO" id="GO:0016705">
    <property type="term" value="F:oxidoreductase activity, acting on paired donors, with incorporation or reduction of molecular oxygen"/>
    <property type="evidence" value="ECO:0007669"/>
    <property type="project" value="UniProtKB-ARBA"/>
</dbReference>
<dbReference type="SUPFAM" id="SSF50022">
    <property type="entry name" value="ISP domain"/>
    <property type="match status" value="1"/>
</dbReference>
<dbReference type="CDD" id="cd03469">
    <property type="entry name" value="Rieske_RO_Alpha_N"/>
    <property type="match status" value="1"/>
</dbReference>
<keyword evidence="8" id="KW-0443">Lipid metabolism</keyword>
<dbReference type="Pfam" id="PF00355">
    <property type="entry name" value="Rieske"/>
    <property type="match status" value="1"/>
</dbReference>
<protein>
    <recommendedName>
        <fullName evidence="10">Rieske-type oxygenase</fullName>
    </recommendedName>
</protein>
<evidence type="ECO:0000256" key="4">
    <source>
        <dbReference type="ARBA" id="ARBA00022963"/>
    </source>
</evidence>
<evidence type="ECO:0000256" key="9">
    <source>
        <dbReference type="ARBA" id="ARBA00023221"/>
    </source>
</evidence>
<dbReference type="Gene3D" id="3.90.380.10">
    <property type="entry name" value="Naphthalene 1,2-dioxygenase Alpha Subunit, Chain A, domain 1"/>
    <property type="match status" value="1"/>
</dbReference>
<keyword evidence="3" id="KW-0479">Metal-binding</keyword>
<dbReference type="Pfam" id="PF19298">
    <property type="entry name" value="KshA_C"/>
    <property type="match status" value="1"/>
</dbReference>